<dbReference type="InterPro" id="IPR012973">
    <property type="entry name" value="NOG_C"/>
</dbReference>
<evidence type="ECO:0000256" key="2">
    <source>
        <dbReference type="ARBA" id="ARBA00022517"/>
    </source>
</evidence>
<dbReference type="GO" id="GO:0042254">
    <property type="term" value="P:ribosome biogenesis"/>
    <property type="evidence" value="ECO:0007669"/>
    <property type="project" value="UniProtKB-KW"/>
</dbReference>
<dbReference type="EMBL" id="OU900096">
    <property type="protein sequence ID" value="CAG9860091.1"/>
    <property type="molecule type" value="Genomic_DNA"/>
</dbReference>
<evidence type="ECO:0000256" key="8">
    <source>
        <dbReference type="SAM" id="MobiDB-lite"/>
    </source>
</evidence>
<dbReference type="FunFam" id="3.40.50.300:FF:000496">
    <property type="entry name" value="Nucleolar GTP-binding protein 1"/>
    <property type="match status" value="1"/>
</dbReference>
<dbReference type="InterPro" id="IPR031167">
    <property type="entry name" value="G_OBG"/>
</dbReference>
<comment type="function">
    <text evidence="6">Involved in the biogenesis of the 60S ribosomal subunit.</text>
</comment>
<dbReference type="PROSITE" id="PS51710">
    <property type="entry name" value="G_OBG"/>
    <property type="match status" value="1"/>
</dbReference>
<evidence type="ECO:0000256" key="7">
    <source>
        <dbReference type="SAM" id="Coils"/>
    </source>
</evidence>
<dbReference type="Gene3D" id="1.20.120.1190">
    <property type="match status" value="1"/>
</dbReference>
<gene>
    <name evidence="10" type="ORF">PHYEVI_LOCUS6448</name>
</gene>
<evidence type="ECO:0000256" key="4">
    <source>
        <dbReference type="ARBA" id="ARBA00023134"/>
    </source>
</evidence>
<dbReference type="Gene3D" id="3.40.50.300">
    <property type="entry name" value="P-loop containing nucleotide triphosphate hydrolases"/>
    <property type="match status" value="1"/>
</dbReference>
<evidence type="ECO:0000259" key="9">
    <source>
        <dbReference type="PROSITE" id="PS51710"/>
    </source>
</evidence>
<keyword evidence="5 6" id="KW-0539">Nucleus</keyword>
<dbReference type="InterPro" id="IPR006073">
    <property type="entry name" value="GTP-bd"/>
</dbReference>
<dbReference type="InterPro" id="IPR024926">
    <property type="entry name" value="NOG1"/>
</dbReference>
<dbReference type="InterPro" id="IPR010674">
    <property type="entry name" value="NOG1_Rossman_fold_dom"/>
</dbReference>
<evidence type="ECO:0000256" key="1">
    <source>
        <dbReference type="ARBA" id="ARBA00004604"/>
    </source>
</evidence>
<keyword evidence="11" id="KW-1185">Reference proteome</keyword>
<dbReference type="GO" id="GO:0005730">
    <property type="term" value="C:nucleolus"/>
    <property type="evidence" value="ECO:0007669"/>
    <property type="project" value="UniProtKB-SubCell"/>
</dbReference>
<feature type="region of interest" description="Disordered" evidence="8">
    <location>
        <begin position="533"/>
        <end position="581"/>
    </location>
</feature>
<dbReference type="PANTHER" id="PTHR45759">
    <property type="entry name" value="NUCLEOLAR GTP-BINDING PROTEIN 1"/>
    <property type="match status" value="1"/>
</dbReference>
<dbReference type="CDD" id="cd01897">
    <property type="entry name" value="NOG"/>
    <property type="match status" value="1"/>
</dbReference>
<evidence type="ECO:0000313" key="10">
    <source>
        <dbReference type="EMBL" id="CAG9860091.1"/>
    </source>
</evidence>
<evidence type="ECO:0000313" key="11">
    <source>
        <dbReference type="Proteomes" id="UP001153712"/>
    </source>
</evidence>
<keyword evidence="3" id="KW-0547">Nucleotide-binding</keyword>
<comment type="subcellular location">
    <subcellularLocation>
        <location evidence="1 6">Nucleus</location>
        <location evidence="1 6">Nucleolus</location>
    </subcellularLocation>
</comment>
<evidence type="ECO:0000256" key="6">
    <source>
        <dbReference type="PIRNR" id="PIRNR038919"/>
    </source>
</evidence>
<dbReference type="Pfam" id="PF17835">
    <property type="entry name" value="NOG1_N"/>
    <property type="match status" value="1"/>
</dbReference>
<dbReference type="Pfam" id="PF08155">
    <property type="entry name" value="NOGCT"/>
    <property type="match status" value="1"/>
</dbReference>
<dbReference type="Proteomes" id="UP001153712">
    <property type="component" value="Chromosome 3"/>
</dbReference>
<dbReference type="Pfam" id="PF06858">
    <property type="entry name" value="NOG1"/>
    <property type="match status" value="1"/>
</dbReference>
<organism evidence="10 11">
    <name type="scientific">Phyllotreta striolata</name>
    <name type="common">Striped flea beetle</name>
    <name type="synonym">Crioceris striolata</name>
    <dbReference type="NCBI Taxonomy" id="444603"/>
    <lineage>
        <taxon>Eukaryota</taxon>
        <taxon>Metazoa</taxon>
        <taxon>Ecdysozoa</taxon>
        <taxon>Arthropoda</taxon>
        <taxon>Hexapoda</taxon>
        <taxon>Insecta</taxon>
        <taxon>Pterygota</taxon>
        <taxon>Neoptera</taxon>
        <taxon>Endopterygota</taxon>
        <taxon>Coleoptera</taxon>
        <taxon>Polyphaga</taxon>
        <taxon>Cucujiformia</taxon>
        <taxon>Chrysomeloidea</taxon>
        <taxon>Chrysomelidae</taxon>
        <taxon>Galerucinae</taxon>
        <taxon>Alticini</taxon>
        <taxon>Phyllotreta</taxon>
    </lineage>
</organism>
<dbReference type="SUPFAM" id="SSF52540">
    <property type="entry name" value="P-loop containing nucleoside triphosphate hydrolases"/>
    <property type="match status" value="1"/>
</dbReference>
<keyword evidence="4" id="KW-0342">GTP-binding</keyword>
<feature type="region of interest" description="Disordered" evidence="8">
    <location>
        <begin position="494"/>
        <end position="519"/>
    </location>
</feature>
<accession>A0A9N9XSC2</accession>
<keyword evidence="2 6" id="KW-0690">Ribosome biogenesis</keyword>
<reference evidence="10" key="1">
    <citation type="submission" date="2022-01" db="EMBL/GenBank/DDBJ databases">
        <authorList>
            <person name="King R."/>
        </authorList>
    </citation>
    <scope>NUCLEOTIDE SEQUENCE</scope>
</reference>
<evidence type="ECO:0000256" key="3">
    <source>
        <dbReference type="ARBA" id="ARBA00022741"/>
    </source>
</evidence>
<dbReference type="FunFam" id="1.20.120.1190:FF:000001">
    <property type="entry name" value="Nucleolar GTP-binding protein 1"/>
    <property type="match status" value="1"/>
</dbReference>
<proteinExistence type="inferred from homology"/>
<dbReference type="AlphaFoldDB" id="A0A9N9XSC2"/>
<keyword evidence="7" id="KW-0175">Coiled coil</keyword>
<dbReference type="InterPro" id="IPR027417">
    <property type="entry name" value="P-loop_NTPase"/>
</dbReference>
<sequence>MSMYNFKKIAVVPTAKDFIDIILSKTQRKTPTVVHKHYKITRIRSFYMRKVKFAQQSFHDRLTQILTEFPKLDDVHPFYADLMNVLYDKDHYKLALGQINTARHLIDNVAKDYVRLMKYGDSLYRCKQLKRAALGRMATIMKRQGSNLTYLEQVRQHLARLPSIDPYTRTIIICGFPNVGKSSFINKITRADVEVQPYAFTTKSLYVGHTDYKYLRWQVIDTPGILDHPLEERNVIEMQAITALAHLRACVLYFFDISEQCGHTLDEQVKLFESIKPLFANKPLIVVANKCDIIKLNELPEDKRAILNGIENDKEIKMCEMSTIDDTGVMEVKSEACEKLLGFRVDQKMRTKKVDGVLNRLHVAMPKQRDGKDRPPCIPEAVLAKKLQKRKRKLERDIEVEEGDDYVLDLKKHYVEIPEEERYDIIPEIWEGHNIADYIDPEIFDKLEELEKDEELREETGMYVVPKIELDETMQEIKRLAEQIRHKKAIIRDEARINKQSRKPVMPRTAGAKVRDRSVSKLRDSMADLGVDLSDNEESHFMNTKQRSRSLGPPAKKRRSDADDTVSINRNRSLSKPPRNEMGIKDVAMKKKLHKIAHRAIANKVKKMGLKGEADRFIGTKMPRHLFSGKRGVGKTDRR</sequence>
<feature type="domain" description="OBG-type G" evidence="9">
    <location>
        <begin position="169"/>
        <end position="341"/>
    </location>
</feature>
<dbReference type="InterPro" id="IPR041623">
    <property type="entry name" value="NOG1_N"/>
</dbReference>
<evidence type="ECO:0000256" key="5">
    <source>
        <dbReference type="ARBA" id="ARBA00023242"/>
    </source>
</evidence>
<dbReference type="PRINTS" id="PR00326">
    <property type="entry name" value="GTP1OBG"/>
</dbReference>
<protein>
    <recommendedName>
        <fullName evidence="6">Nucleolar GTP-binding protein 1</fullName>
    </recommendedName>
</protein>
<dbReference type="OrthoDB" id="415015at2759"/>
<dbReference type="GO" id="GO:0005525">
    <property type="term" value="F:GTP binding"/>
    <property type="evidence" value="ECO:0007669"/>
    <property type="project" value="UniProtKB-KW"/>
</dbReference>
<dbReference type="PIRSF" id="PIRSF038919">
    <property type="entry name" value="NOG1"/>
    <property type="match status" value="1"/>
</dbReference>
<comment type="similarity">
    <text evidence="6">Belongs to the TRAFAC class OBG-HflX-like GTPase superfamily. OBG GTPase family. NOG subfamily.</text>
</comment>
<feature type="coiled-coil region" evidence="7">
    <location>
        <begin position="467"/>
        <end position="494"/>
    </location>
</feature>
<name>A0A9N9XSC2_PHYSR</name>